<reference evidence="1" key="1">
    <citation type="journal article" date="2023" name="Mol. Phylogenet. Evol.">
        <title>Genome-scale phylogeny and comparative genomics of the fungal order Sordariales.</title>
        <authorList>
            <person name="Hensen N."/>
            <person name="Bonometti L."/>
            <person name="Westerberg I."/>
            <person name="Brannstrom I.O."/>
            <person name="Guillou S."/>
            <person name="Cros-Aarteil S."/>
            <person name="Calhoun S."/>
            <person name="Haridas S."/>
            <person name="Kuo A."/>
            <person name="Mondo S."/>
            <person name="Pangilinan J."/>
            <person name="Riley R."/>
            <person name="LaButti K."/>
            <person name="Andreopoulos B."/>
            <person name="Lipzen A."/>
            <person name="Chen C."/>
            <person name="Yan M."/>
            <person name="Daum C."/>
            <person name="Ng V."/>
            <person name="Clum A."/>
            <person name="Steindorff A."/>
            <person name="Ohm R.A."/>
            <person name="Martin F."/>
            <person name="Silar P."/>
            <person name="Natvig D.O."/>
            <person name="Lalanne C."/>
            <person name="Gautier V."/>
            <person name="Ament-Velasquez S.L."/>
            <person name="Kruys A."/>
            <person name="Hutchinson M.I."/>
            <person name="Powell A.J."/>
            <person name="Barry K."/>
            <person name="Miller A.N."/>
            <person name="Grigoriev I.V."/>
            <person name="Debuchy R."/>
            <person name="Gladieux P."/>
            <person name="Hiltunen Thoren M."/>
            <person name="Johannesson H."/>
        </authorList>
    </citation>
    <scope>NUCLEOTIDE SEQUENCE</scope>
    <source>
        <strain evidence="1">CBS 232.78</strain>
    </source>
</reference>
<dbReference type="Proteomes" id="UP001285441">
    <property type="component" value="Unassembled WGS sequence"/>
</dbReference>
<proteinExistence type="predicted"/>
<gene>
    <name evidence="1" type="ORF">B0H63DRAFT_484545</name>
</gene>
<sequence length="100" mass="11635">MVVVVVVDGLLYMHTYIPIQFFASTQLKSKNTFRIFMHAFGASAAPFPHSIFIYPFSLRCLCKLYAKTKQKMKENRKKQRCTCLSAHTPNGKEREKRTKM</sequence>
<dbReference type="EMBL" id="JAULSW010000008">
    <property type="protein sequence ID" value="KAK3372385.1"/>
    <property type="molecule type" value="Genomic_DNA"/>
</dbReference>
<protein>
    <submittedName>
        <fullName evidence="1">Uncharacterized protein</fullName>
    </submittedName>
</protein>
<evidence type="ECO:0000313" key="2">
    <source>
        <dbReference type="Proteomes" id="UP001285441"/>
    </source>
</evidence>
<name>A0AAE0KA06_9PEZI</name>
<comment type="caution">
    <text evidence="1">The sequence shown here is derived from an EMBL/GenBank/DDBJ whole genome shotgun (WGS) entry which is preliminary data.</text>
</comment>
<dbReference type="AlphaFoldDB" id="A0AAE0KA06"/>
<organism evidence="1 2">
    <name type="scientific">Podospora didyma</name>
    <dbReference type="NCBI Taxonomy" id="330526"/>
    <lineage>
        <taxon>Eukaryota</taxon>
        <taxon>Fungi</taxon>
        <taxon>Dikarya</taxon>
        <taxon>Ascomycota</taxon>
        <taxon>Pezizomycotina</taxon>
        <taxon>Sordariomycetes</taxon>
        <taxon>Sordariomycetidae</taxon>
        <taxon>Sordariales</taxon>
        <taxon>Podosporaceae</taxon>
        <taxon>Podospora</taxon>
    </lineage>
</organism>
<accession>A0AAE0KA06</accession>
<keyword evidence="2" id="KW-1185">Reference proteome</keyword>
<reference evidence="1" key="2">
    <citation type="submission" date="2023-06" db="EMBL/GenBank/DDBJ databases">
        <authorList>
            <consortium name="Lawrence Berkeley National Laboratory"/>
            <person name="Haridas S."/>
            <person name="Hensen N."/>
            <person name="Bonometti L."/>
            <person name="Westerberg I."/>
            <person name="Brannstrom I.O."/>
            <person name="Guillou S."/>
            <person name="Cros-Aarteil S."/>
            <person name="Calhoun S."/>
            <person name="Kuo A."/>
            <person name="Mondo S."/>
            <person name="Pangilinan J."/>
            <person name="Riley R."/>
            <person name="LaButti K."/>
            <person name="Andreopoulos B."/>
            <person name="Lipzen A."/>
            <person name="Chen C."/>
            <person name="Yanf M."/>
            <person name="Daum C."/>
            <person name="Ng V."/>
            <person name="Clum A."/>
            <person name="Steindorff A."/>
            <person name="Ohm R."/>
            <person name="Martin F."/>
            <person name="Silar P."/>
            <person name="Natvig D."/>
            <person name="Lalanne C."/>
            <person name="Gautier V."/>
            <person name="Ament-velasquez S.L."/>
            <person name="Kruys A."/>
            <person name="Hutchinson M.I."/>
            <person name="Powell A.J."/>
            <person name="Barry K."/>
            <person name="Miller A.N."/>
            <person name="Grigoriev I.V."/>
            <person name="Debuchy R."/>
            <person name="Gladieux P."/>
            <person name="Thoren M.H."/>
            <person name="Johannesson H."/>
        </authorList>
    </citation>
    <scope>NUCLEOTIDE SEQUENCE</scope>
    <source>
        <strain evidence="1">CBS 232.78</strain>
    </source>
</reference>
<evidence type="ECO:0000313" key="1">
    <source>
        <dbReference type="EMBL" id="KAK3372385.1"/>
    </source>
</evidence>